<sequence length="132" mass="14652">MPCYLSPLFLTSSPHLVSQDLKQPFTRRSNGEAEEEERDARGRVSTGPTLNYGKKGVKAMSYVLRFAHCSVVGPLAEANVGKAQRRPYEGLACVRTSGNEDCMETKRNVMWCGVQHDRSTAGNQYSLLIMPI</sequence>
<dbReference type="Proteomes" id="UP000179920">
    <property type="component" value="Chromosome X"/>
</dbReference>
<protein>
    <submittedName>
        <fullName evidence="2">Uncharacterized protein</fullName>
    </submittedName>
</protein>
<proteinExistence type="predicted"/>
<reference evidence="3" key="1">
    <citation type="submission" date="2016-04" db="EMBL/GenBank/DDBJ databases">
        <authorList>
            <person name="Guldener U."/>
            <person name="Guldener U."/>
        </authorList>
    </citation>
    <scope>NUCLEOTIDE SEQUENCE [LARGE SCALE GENOMIC DNA]</scope>
    <source>
        <strain evidence="3">UB2112</strain>
    </source>
</reference>
<organism evidence="2 3">
    <name type="scientific">Ustilago bromivora</name>
    <dbReference type="NCBI Taxonomy" id="307758"/>
    <lineage>
        <taxon>Eukaryota</taxon>
        <taxon>Fungi</taxon>
        <taxon>Dikarya</taxon>
        <taxon>Basidiomycota</taxon>
        <taxon>Ustilaginomycotina</taxon>
        <taxon>Ustilaginomycetes</taxon>
        <taxon>Ustilaginales</taxon>
        <taxon>Ustilaginaceae</taxon>
        <taxon>Ustilago</taxon>
    </lineage>
</organism>
<accession>A0A1K0G701</accession>
<evidence type="ECO:0000313" key="2">
    <source>
        <dbReference type="EMBL" id="SAM83461.1"/>
    </source>
</evidence>
<gene>
    <name evidence="2" type="ORF">UBRO_05559</name>
</gene>
<name>A0A1K0G701_9BASI</name>
<dbReference type="AlphaFoldDB" id="A0A1K0G701"/>
<evidence type="ECO:0000256" key="1">
    <source>
        <dbReference type="SAM" id="MobiDB-lite"/>
    </source>
</evidence>
<feature type="region of interest" description="Disordered" evidence="1">
    <location>
        <begin position="20"/>
        <end position="49"/>
    </location>
</feature>
<dbReference type="EMBL" id="LT558126">
    <property type="protein sequence ID" value="SAM83461.1"/>
    <property type="molecule type" value="Genomic_DNA"/>
</dbReference>
<evidence type="ECO:0000313" key="3">
    <source>
        <dbReference type="Proteomes" id="UP000179920"/>
    </source>
</evidence>